<feature type="transmembrane region" description="Helical" evidence="2">
    <location>
        <begin position="123"/>
        <end position="145"/>
    </location>
</feature>
<evidence type="ECO:0000313" key="3">
    <source>
        <dbReference type="EMBL" id="CAE0707485.1"/>
    </source>
</evidence>
<keyword evidence="2" id="KW-0812">Transmembrane</keyword>
<feature type="region of interest" description="Disordered" evidence="1">
    <location>
        <begin position="678"/>
        <end position="732"/>
    </location>
</feature>
<accession>A0A7S4A8W3</accession>
<feature type="compositionally biased region" description="Low complexity" evidence="1">
    <location>
        <begin position="719"/>
        <end position="732"/>
    </location>
</feature>
<protein>
    <submittedName>
        <fullName evidence="3">Uncharacterized protein</fullName>
    </submittedName>
</protein>
<feature type="transmembrane region" description="Helical" evidence="2">
    <location>
        <begin position="247"/>
        <end position="271"/>
    </location>
</feature>
<feature type="transmembrane region" description="Helical" evidence="2">
    <location>
        <begin position="88"/>
        <end position="111"/>
    </location>
</feature>
<feature type="transmembrane region" description="Helical" evidence="2">
    <location>
        <begin position="157"/>
        <end position="180"/>
    </location>
</feature>
<keyword evidence="2" id="KW-1133">Transmembrane helix</keyword>
<evidence type="ECO:0000256" key="2">
    <source>
        <dbReference type="SAM" id="Phobius"/>
    </source>
</evidence>
<feature type="transmembrane region" description="Helical" evidence="2">
    <location>
        <begin position="47"/>
        <end position="68"/>
    </location>
</feature>
<feature type="region of interest" description="Disordered" evidence="1">
    <location>
        <begin position="797"/>
        <end position="816"/>
    </location>
</feature>
<gene>
    <name evidence="3" type="ORF">PAUS00366_LOCUS205</name>
</gene>
<organism evidence="3">
    <name type="scientific">Pseudo-nitzschia australis</name>
    <dbReference type="NCBI Taxonomy" id="44445"/>
    <lineage>
        <taxon>Eukaryota</taxon>
        <taxon>Sar</taxon>
        <taxon>Stramenopiles</taxon>
        <taxon>Ochrophyta</taxon>
        <taxon>Bacillariophyta</taxon>
        <taxon>Bacillariophyceae</taxon>
        <taxon>Bacillariophycidae</taxon>
        <taxon>Bacillariales</taxon>
        <taxon>Bacillariaceae</taxon>
        <taxon>Pseudo-nitzschia</taxon>
    </lineage>
</organism>
<sequence length="1099" mass="121608">MICCFPFGAVALTLFYLVFYVLIRTQFPRCLLENDSECGAEGVNNSVWVWLTHLFNASIVGFLSLHLLGFNRLFRSGGSSLSREAATLGGLGLACISLAFITNGAIHIYFGNSGIDDGKGMKIYYALTAVFYMLMGISSTLFAILSHLTMYHSRTKLMVFAILNVATAVFVVSACVVVTISEAENFFVDTVVDLNAQDRSQLPFLFKLVSVGQGFWNASYICFLLSLAFVWGSMAKKNTMFVMGLPNSLAAAGMIVAQLIVAILRLIILVIKNASDRKKLENSAAHRVAPLVFDYAALMTVFFAHNLIFTLFSDEDDVELSEKDDHSQDYPTDKSYYSGDNSIEEESDDEEGFTITLNGDVIDTSNNTNYSHIESSPQDITYRPTKSIKENNAINSPESSCCKYYDNDIESGNDVEEKKRQQSDSLLRSINDNVVNEEETLNKCDASELRKESIYDYVSSFLPYSQKKGDQDSRQKQVLGDEGALLGSKSNDIVSMLVSAVTTSAVADNFAAHKLTWNDSDDTNDVTNGSAGHHYSNVQDNSLQSKLSNPDRHFDSEATSLSLYNNKSIEHLRPMEVLSCGEVACNDIRNNIDNESSTKTNDGNSVECLDERDLQLEKESLDISIESSKKSGITRLKLLEEIELPLEDETLKSASDGILADLHSIDLDDSTRKRSSPALLRSTLIPKKKRKAKRYRKKTLPRKMRHISRAMNEEEERNSTSSSKSGGSRSVLSKRLNDCDANTRIHAFITPELGESRDHKIRNGVKPIYWERKSTKSKNVHQTDDDDNLCQQTIDEFPASKSKTPPADNHPSIEKKLKLPMSCSNSAEQDVKEGDQKLPSLEDVLSVHSKESDQMYIPSSGNGCTQLNCLNESLLALTTVLNGKVGTYCNAPSKFQNFQQTNNATSQIMGECSLFTKSPSLRFKKERTRVPGLLKTTTFSSDCVSTLTSDFDESDFGQPIPVSLNNSIGNEVIGENEVISENDASGRTEQIDRKKTALNCDELEEYSQICRDEQESSPTDKSTTEVKIEGICDRANNSDKIVHNDRHASIPAPKFAQTSYTISEQEKGIEEDNAIVVSPALPCSKSQASTSVSSGDSSR</sequence>
<name>A0A7S4A8W3_9STRA</name>
<feature type="compositionally biased region" description="Polar residues" evidence="1">
    <location>
        <begin position="1084"/>
        <end position="1099"/>
    </location>
</feature>
<evidence type="ECO:0000256" key="1">
    <source>
        <dbReference type="SAM" id="MobiDB-lite"/>
    </source>
</evidence>
<feature type="compositionally biased region" description="Polar residues" evidence="1">
    <location>
        <begin position="525"/>
        <end position="548"/>
    </location>
</feature>
<feature type="transmembrane region" description="Helical" evidence="2">
    <location>
        <begin position="215"/>
        <end position="235"/>
    </location>
</feature>
<keyword evidence="2" id="KW-0472">Membrane</keyword>
<proteinExistence type="predicted"/>
<feature type="compositionally biased region" description="Basic and acidic residues" evidence="1">
    <location>
        <begin position="320"/>
        <end position="332"/>
    </location>
</feature>
<feature type="region of interest" description="Disordered" evidence="1">
    <location>
        <begin position="517"/>
        <end position="554"/>
    </location>
</feature>
<feature type="region of interest" description="Disordered" evidence="1">
    <location>
        <begin position="320"/>
        <end position="350"/>
    </location>
</feature>
<dbReference type="EMBL" id="HBIX01000247">
    <property type="protein sequence ID" value="CAE0707485.1"/>
    <property type="molecule type" value="Transcribed_RNA"/>
</dbReference>
<feature type="transmembrane region" description="Helical" evidence="2">
    <location>
        <begin position="7"/>
        <end position="27"/>
    </location>
</feature>
<dbReference type="AlphaFoldDB" id="A0A7S4A8W3"/>
<feature type="region of interest" description="Disordered" evidence="1">
    <location>
        <begin position="1080"/>
        <end position="1099"/>
    </location>
</feature>
<feature type="compositionally biased region" description="Basic residues" evidence="1">
    <location>
        <begin position="686"/>
        <end position="708"/>
    </location>
</feature>
<reference evidence="3" key="1">
    <citation type="submission" date="2021-01" db="EMBL/GenBank/DDBJ databases">
        <authorList>
            <person name="Corre E."/>
            <person name="Pelletier E."/>
            <person name="Niang G."/>
            <person name="Scheremetjew M."/>
            <person name="Finn R."/>
            <person name="Kale V."/>
            <person name="Holt S."/>
            <person name="Cochrane G."/>
            <person name="Meng A."/>
            <person name="Brown T."/>
            <person name="Cohen L."/>
        </authorList>
    </citation>
    <scope>NUCLEOTIDE SEQUENCE</scope>
    <source>
        <strain evidence="3">10249 10 AB</strain>
    </source>
</reference>